<keyword evidence="2" id="KW-0929">Antimicrobial</keyword>
<evidence type="ECO:0000256" key="3">
    <source>
        <dbReference type="ARBA" id="ARBA00022577"/>
    </source>
</evidence>
<evidence type="ECO:0000256" key="5">
    <source>
        <dbReference type="ARBA" id="ARBA00023157"/>
    </source>
</evidence>
<evidence type="ECO:0000256" key="6">
    <source>
        <dbReference type="SAM" id="SignalP"/>
    </source>
</evidence>
<evidence type="ECO:0000256" key="2">
    <source>
        <dbReference type="ARBA" id="ARBA00022529"/>
    </source>
</evidence>
<keyword evidence="6" id="KW-0732">Signal</keyword>
<organism evidence="8">
    <name type="scientific">Brassica napus</name>
    <name type="common">Rape</name>
    <dbReference type="NCBI Taxonomy" id="3708"/>
    <lineage>
        <taxon>Eukaryota</taxon>
        <taxon>Viridiplantae</taxon>
        <taxon>Streptophyta</taxon>
        <taxon>Embryophyta</taxon>
        <taxon>Tracheophyta</taxon>
        <taxon>Spermatophyta</taxon>
        <taxon>Magnoliopsida</taxon>
        <taxon>eudicotyledons</taxon>
        <taxon>Gunneridae</taxon>
        <taxon>Pentapetalae</taxon>
        <taxon>rosids</taxon>
        <taxon>malvids</taxon>
        <taxon>Brassicales</taxon>
        <taxon>Brassicaceae</taxon>
        <taxon>Brassiceae</taxon>
        <taxon>Brassica</taxon>
    </lineage>
</organism>
<evidence type="ECO:0000256" key="1">
    <source>
        <dbReference type="ARBA" id="ARBA00006722"/>
    </source>
</evidence>
<dbReference type="AlphaFoldDB" id="A0A816KTN4"/>
<dbReference type="GO" id="GO:0050832">
    <property type="term" value="P:defense response to fungus"/>
    <property type="evidence" value="ECO:0007669"/>
    <property type="project" value="UniProtKB-KW"/>
</dbReference>
<proteinExistence type="inferred from homology"/>
<keyword evidence="5" id="KW-1015">Disulfide bond</keyword>
<keyword evidence="3" id="KW-0295">Fungicide</keyword>
<keyword evidence="4" id="KW-0611">Plant defense</keyword>
<evidence type="ECO:0000259" key="7">
    <source>
        <dbReference type="Pfam" id="PF24552"/>
    </source>
</evidence>
<protein>
    <submittedName>
        <fullName evidence="8">(rape) hypothetical protein</fullName>
    </submittedName>
</protein>
<feature type="chain" id="PRO_5032857680" evidence="6">
    <location>
        <begin position="28"/>
        <end position="81"/>
    </location>
</feature>
<comment type="similarity">
    <text evidence="1">Belongs to the DEFL family.</text>
</comment>
<dbReference type="Proteomes" id="UP001295469">
    <property type="component" value="Chromosome C05"/>
</dbReference>
<sequence>MTITKTLVTLFLVVALTASLFNSNILASDVEKTKYTFCAKSLCTDSYTLYMCMTDCAEKGYSMGACIVPSPNAPLRCCCTP</sequence>
<evidence type="ECO:0000313" key="8">
    <source>
        <dbReference type="EMBL" id="CAF1924732.1"/>
    </source>
</evidence>
<feature type="signal peptide" evidence="6">
    <location>
        <begin position="1"/>
        <end position="27"/>
    </location>
</feature>
<reference evidence="8" key="1">
    <citation type="submission" date="2021-01" db="EMBL/GenBank/DDBJ databases">
        <authorList>
            <consortium name="Genoscope - CEA"/>
            <person name="William W."/>
        </authorList>
    </citation>
    <scope>NUCLEOTIDE SEQUENCE</scope>
</reference>
<evidence type="ECO:0000256" key="4">
    <source>
        <dbReference type="ARBA" id="ARBA00022821"/>
    </source>
</evidence>
<dbReference type="GO" id="GO:0031640">
    <property type="term" value="P:killing of cells of another organism"/>
    <property type="evidence" value="ECO:0007669"/>
    <property type="project" value="UniProtKB-KW"/>
</dbReference>
<gene>
    <name evidence="8" type="ORF">DARMORV10_C05P08780.1</name>
</gene>
<dbReference type="Pfam" id="PF24552">
    <property type="entry name" value="Defensin"/>
    <property type="match status" value="1"/>
</dbReference>
<name>A0A816KTN4_BRANA</name>
<dbReference type="InterPro" id="IPR056373">
    <property type="entry name" value="Defensin-like_dom"/>
</dbReference>
<feature type="domain" description="Defensin-like" evidence="7">
    <location>
        <begin position="35"/>
        <end position="80"/>
    </location>
</feature>
<dbReference type="EMBL" id="HG994369">
    <property type="protein sequence ID" value="CAF1924732.1"/>
    <property type="molecule type" value="Genomic_DNA"/>
</dbReference>
<accession>A0A816KTN4</accession>